<organism evidence="2 3">
    <name type="scientific">Corallincola platygyrae</name>
    <dbReference type="NCBI Taxonomy" id="1193278"/>
    <lineage>
        <taxon>Bacteria</taxon>
        <taxon>Pseudomonadati</taxon>
        <taxon>Pseudomonadota</taxon>
        <taxon>Gammaproteobacteria</taxon>
        <taxon>Alteromonadales</taxon>
        <taxon>Psychromonadaceae</taxon>
        <taxon>Corallincola</taxon>
    </lineage>
</organism>
<comment type="caution">
    <text evidence="2">The sequence shown here is derived from an EMBL/GenBank/DDBJ whole genome shotgun (WGS) entry which is preliminary data.</text>
</comment>
<gene>
    <name evidence="2" type="ORF">ACFSJ3_07575</name>
</gene>
<keyword evidence="3" id="KW-1185">Reference proteome</keyword>
<protein>
    <submittedName>
        <fullName evidence="2">RES family NAD+ phosphorylase</fullName>
    </submittedName>
</protein>
<dbReference type="Pfam" id="PF08808">
    <property type="entry name" value="RES"/>
    <property type="match status" value="1"/>
</dbReference>
<dbReference type="RefSeq" id="WP_345340763.1">
    <property type="nucleotide sequence ID" value="NZ_BAABLI010000016.1"/>
</dbReference>
<evidence type="ECO:0000259" key="1">
    <source>
        <dbReference type="SMART" id="SM00953"/>
    </source>
</evidence>
<accession>A0ABW4XJX4</accession>
<reference evidence="3" key="1">
    <citation type="journal article" date="2019" name="Int. J. Syst. Evol. Microbiol.">
        <title>The Global Catalogue of Microorganisms (GCM) 10K type strain sequencing project: providing services to taxonomists for standard genome sequencing and annotation.</title>
        <authorList>
            <consortium name="The Broad Institute Genomics Platform"/>
            <consortium name="The Broad Institute Genome Sequencing Center for Infectious Disease"/>
            <person name="Wu L."/>
            <person name="Ma J."/>
        </authorList>
    </citation>
    <scope>NUCLEOTIDE SEQUENCE [LARGE SCALE GENOMIC DNA]</scope>
    <source>
        <strain evidence="3">CGMCC 1.10992</strain>
    </source>
</reference>
<proteinExistence type="predicted"/>
<sequence length="249" mass="28132">MKNPEELSLVSASGKLIRIVESQQQIATTHLVDDLEEQHLLEQLLEEAKPPIPEHARHLHYLLATSFRYPPLNWGSRFGTKFEPSLFYGALQATTAQAETAYYRLLFWHSMEVPPPNPIRSQHSAFTATFASDKVINLTSEPYLARQPDWTHPGNYLHTQRLGAEAREQGAEAIIYTSARDPAKGRNIALLTGQVFSETSPCSQWPMICFVDGQRVQFHSTPNQFDMPEISCYLLEAFIVEGQLPLPAQ</sequence>
<dbReference type="InterPro" id="IPR014914">
    <property type="entry name" value="RES_dom"/>
</dbReference>
<feature type="domain" description="RES" evidence="1">
    <location>
        <begin position="66"/>
        <end position="202"/>
    </location>
</feature>
<evidence type="ECO:0000313" key="3">
    <source>
        <dbReference type="Proteomes" id="UP001597380"/>
    </source>
</evidence>
<name>A0ABW4XJX4_9GAMM</name>
<dbReference type="EMBL" id="JBHUHT010000010">
    <property type="protein sequence ID" value="MFD2095841.1"/>
    <property type="molecule type" value="Genomic_DNA"/>
</dbReference>
<dbReference type="Proteomes" id="UP001597380">
    <property type="component" value="Unassembled WGS sequence"/>
</dbReference>
<evidence type="ECO:0000313" key="2">
    <source>
        <dbReference type="EMBL" id="MFD2095841.1"/>
    </source>
</evidence>
<dbReference type="SMART" id="SM00953">
    <property type="entry name" value="RES"/>
    <property type="match status" value="1"/>
</dbReference>